<reference evidence="3 4" key="1">
    <citation type="journal article" date="2018" name="Sci. Rep.">
        <title>Genomic signatures of local adaptation to the degree of environmental predictability in rotifers.</title>
        <authorList>
            <person name="Franch-Gras L."/>
            <person name="Hahn C."/>
            <person name="Garcia-Roger E.M."/>
            <person name="Carmona M.J."/>
            <person name="Serra M."/>
            <person name="Gomez A."/>
        </authorList>
    </citation>
    <scope>NUCLEOTIDE SEQUENCE [LARGE SCALE GENOMIC DNA]</scope>
    <source>
        <strain evidence="3">HYR1</strain>
    </source>
</reference>
<dbReference type="EMBL" id="REGN01005512">
    <property type="protein sequence ID" value="RNA13070.1"/>
    <property type="molecule type" value="Genomic_DNA"/>
</dbReference>
<dbReference type="Proteomes" id="UP000276133">
    <property type="component" value="Unassembled WGS sequence"/>
</dbReference>
<gene>
    <name evidence="3" type="ORF">BpHYR1_017480</name>
</gene>
<dbReference type="Pfam" id="PF00089">
    <property type="entry name" value="Trypsin"/>
    <property type="match status" value="1"/>
</dbReference>
<dbReference type="AlphaFoldDB" id="A0A3M7QP13"/>
<dbReference type="PANTHER" id="PTHR24253">
    <property type="entry name" value="TRANSMEMBRANE PROTEASE SERINE"/>
    <property type="match status" value="1"/>
</dbReference>
<dbReference type="InterPro" id="IPR009003">
    <property type="entry name" value="Peptidase_S1_PA"/>
</dbReference>
<dbReference type="PROSITE" id="PS00135">
    <property type="entry name" value="TRYPSIN_SER"/>
    <property type="match status" value="1"/>
</dbReference>
<dbReference type="PROSITE" id="PS50240">
    <property type="entry name" value="TRYPSIN_DOM"/>
    <property type="match status" value="1"/>
</dbReference>
<dbReference type="GO" id="GO:0006508">
    <property type="term" value="P:proteolysis"/>
    <property type="evidence" value="ECO:0007669"/>
    <property type="project" value="InterPro"/>
</dbReference>
<name>A0A3M7QP13_BRAPC</name>
<dbReference type="PANTHER" id="PTHR24253:SF153">
    <property type="entry name" value="SERINE PROTEASE HEPSIN"/>
    <property type="match status" value="1"/>
</dbReference>
<accession>A0A3M7QP13</accession>
<dbReference type="STRING" id="10195.A0A3M7QP13"/>
<dbReference type="OrthoDB" id="6380398at2759"/>
<evidence type="ECO:0000313" key="4">
    <source>
        <dbReference type="Proteomes" id="UP000276133"/>
    </source>
</evidence>
<evidence type="ECO:0000259" key="2">
    <source>
        <dbReference type="PROSITE" id="PS50240"/>
    </source>
</evidence>
<evidence type="ECO:0000313" key="3">
    <source>
        <dbReference type="EMBL" id="RNA13070.1"/>
    </source>
</evidence>
<feature type="domain" description="Peptidase S1" evidence="2">
    <location>
        <begin position="43"/>
        <end position="291"/>
    </location>
</feature>
<comment type="caution">
    <text evidence="3">The sequence shown here is derived from an EMBL/GenBank/DDBJ whole genome shotgun (WGS) entry which is preliminary data.</text>
</comment>
<dbReference type="GO" id="GO:0004252">
    <property type="term" value="F:serine-type endopeptidase activity"/>
    <property type="evidence" value="ECO:0007669"/>
    <property type="project" value="InterPro"/>
</dbReference>
<dbReference type="PRINTS" id="PR00722">
    <property type="entry name" value="CHYMOTRYPSIN"/>
</dbReference>
<dbReference type="SMART" id="SM00020">
    <property type="entry name" value="Tryp_SPc"/>
    <property type="match status" value="1"/>
</dbReference>
<keyword evidence="1" id="KW-1015">Disulfide bond</keyword>
<dbReference type="InterPro" id="IPR033116">
    <property type="entry name" value="TRYPSIN_SER"/>
</dbReference>
<dbReference type="InterPro" id="IPR043504">
    <property type="entry name" value="Peptidase_S1_PA_chymotrypsin"/>
</dbReference>
<dbReference type="InterPro" id="IPR001254">
    <property type="entry name" value="Trypsin_dom"/>
</dbReference>
<dbReference type="SUPFAM" id="SSF50494">
    <property type="entry name" value="Trypsin-like serine proteases"/>
    <property type="match status" value="1"/>
</dbReference>
<dbReference type="InterPro" id="IPR001314">
    <property type="entry name" value="Peptidase_S1A"/>
</dbReference>
<keyword evidence="4" id="KW-1185">Reference proteome</keyword>
<proteinExistence type="predicted"/>
<dbReference type="Gene3D" id="2.40.10.10">
    <property type="entry name" value="Trypsin-like serine proteases"/>
    <property type="match status" value="1"/>
</dbReference>
<evidence type="ECO:0000256" key="1">
    <source>
        <dbReference type="ARBA" id="ARBA00023157"/>
    </source>
</evidence>
<organism evidence="3 4">
    <name type="scientific">Brachionus plicatilis</name>
    <name type="common">Marine rotifer</name>
    <name type="synonym">Brachionus muelleri</name>
    <dbReference type="NCBI Taxonomy" id="10195"/>
    <lineage>
        <taxon>Eukaryota</taxon>
        <taxon>Metazoa</taxon>
        <taxon>Spiralia</taxon>
        <taxon>Gnathifera</taxon>
        <taxon>Rotifera</taxon>
        <taxon>Eurotatoria</taxon>
        <taxon>Monogononta</taxon>
        <taxon>Pseudotrocha</taxon>
        <taxon>Ploima</taxon>
        <taxon>Brachionidae</taxon>
        <taxon>Brachionus</taxon>
    </lineage>
</organism>
<protein>
    <submittedName>
        <fullName evidence="3">Suppressor of tumorigenicity 14-like protein</fullName>
    </submittedName>
</protein>
<sequence>MTVSCQVNHNIFASIKTSFNKQSFDVIFNSSKLGISNSPGSKVVNGKPASISSYPFMVSIGYLADNFYYHVCGGSIVNDRKIITAKHCVQSLTTYYDAPTFYNLNGYVLVAISGISNLEALSTIPGLESSNINMVKKIYYQKDDISILELFLPMVFTSEVNRVFVPGANDKNKIFGRNVTTLGWGATEAVKVSPILMSANLTVLNGQTNERECQGFQDDNYCVIDFSSANTNVCYGDSGGPLLYLDNNKWFIYGVASFVFANSNGDCLNKKPKISFFLTCEKLNLTKLQKI</sequence>